<evidence type="ECO:0000313" key="1">
    <source>
        <dbReference type="EnsemblPlants" id="ONIVA08G09830.1"/>
    </source>
</evidence>
<dbReference type="AlphaFoldDB" id="A0A0E0I9Q5"/>
<dbReference type="EnsemblPlants" id="ONIVA08G09830.1">
    <property type="protein sequence ID" value="ONIVA08G09830.1"/>
    <property type="gene ID" value="ONIVA08G09830"/>
</dbReference>
<dbReference type="Gramene" id="ONIVA08G09830.1">
    <property type="protein sequence ID" value="ONIVA08G09830.1"/>
    <property type="gene ID" value="ONIVA08G09830"/>
</dbReference>
<dbReference type="Proteomes" id="UP000006591">
    <property type="component" value="Chromosome 8"/>
</dbReference>
<reference evidence="1" key="1">
    <citation type="submission" date="2015-04" db="UniProtKB">
        <authorList>
            <consortium name="EnsemblPlants"/>
        </authorList>
    </citation>
    <scope>IDENTIFICATION</scope>
    <source>
        <strain evidence="1">SL10</strain>
    </source>
</reference>
<sequence>MAAGRRGRGYGEVVATGMARPQRGGGALRGSGDGRRRRQIWSPRFLIWPGCPRRARSTPAPLRRRRVAGDGLLRHGLVGDDGIGSAAARVRSAAAPVRLSDAGCRGPGRGQPTCCGFVGVGDDASISLPPVPPDPVLLFFSCSSSGAHRRCGARSPLLRCSSLLRLSYFQSMLGSSLSQSCLSCKLGNDDHQQTSRQRDEGLEVEHFESLGLRSKGFYSIRRCLVVLETSCIMLSKLLAFGKLGNDDFCEVTNESPQILQFNLMRFFLQ</sequence>
<protein>
    <submittedName>
        <fullName evidence="1">Uncharacterized protein</fullName>
    </submittedName>
</protein>
<keyword evidence="2" id="KW-1185">Reference proteome</keyword>
<dbReference type="HOGENOM" id="CLU_916390_0_0_1"/>
<organism evidence="1">
    <name type="scientific">Oryza nivara</name>
    <name type="common">Indian wild rice</name>
    <name type="synonym">Oryza sativa f. spontanea</name>
    <dbReference type="NCBI Taxonomy" id="4536"/>
    <lineage>
        <taxon>Eukaryota</taxon>
        <taxon>Viridiplantae</taxon>
        <taxon>Streptophyta</taxon>
        <taxon>Embryophyta</taxon>
        <taxon>Tracheophyta</taxon>
        <taxon>Spermatophyta</taxon>
        <taxon>Magnoliopsida</taxon>
        <taxon>Liliopsida</taxon>
        <taxon>Poales</taxon>
        <taxon>Poaceae</taxon>
        <taxon>BOP clade</taxon>
        <taxon>Oryzoideae</taxon>
        <taxon>Oryzeae</taxon>
        <taxon>Oryzinae</taxon>
        <taxon>Oryza</taxon>
    </lineage>
</organism>
<name>A0A0E0I9Q5_ORYNI</name>
<evidence type="ECO:0000313" key="2">
    <source>
        <dbReference type="Proteomes" id="UP000006591"/>
    </source>
</evidence>
<reference evidence="1" key="2">
    <citation type="submission" date="2018-04" db="EMBL/GenBank/DDBJ databases">
        <title>OnivRS2 (Oryza nivara Reference Sequence Version 2).</title>
        <authorList>
            <person name="Zhang J."/>
            <person name="Kudrna D."/>
            <person name="Lee S."/>
            <person name="Talag J."/>
            <person name="Rajasekar S."/>
            <person name="Welchert J."/>
            <person name="Hsing Y.-I."/>
            <person name="Wing R.A."/>
        </authorList>
    </citation>
    <scope>NUCLEOTIDE SEQUENCE [LARGE SCALE GENOMIC DNA]</scope>
    <source>
        <strain evidence="1">SL10</strain>
    </source>
</reference>
<accession>A0A0E0I9Q5</accession>
<dbReference type="OMA" id="LETSCIM"/>
<proteinExistence type="predicted"/>